<dbReference type="GO" id="GO:0004674">
    <property type="term" value="F:protein serine/threonine kinase activity"/>
    <property type="evidence" value="ECO:0007669"/>
    <property type="project" value="UniProtKB-KW"/>
</dbReference>
<dbReference type="InterPro" id="IPR045269">
    <property type="entry name" value="Atg1-like"/>
</dbReference>
<dbReference type="SMART" id="SM00220">
    <property type="entry name" value="S_TKc"/>
    <property type="match status" value="1"/>
</dbReference>
<evidence type="ECO:0000313" key="9">
    <source>
        <dbReference type="EMBL" id="GFE84542.1"/>
    </source>
</evidence>
<dbReference type="EMBL" id="BLJN01000009">
    <property type="protein sequence ID" value="GFE84542.1"/>
    <property type="molecule type" value="Genomic_DNA"/>
</dbReference>
<dbReference type="InterPro" id="IPR000719">
    <property type="entry name" value="Prot_kinase_dom"/>
</dbReference>
<dbReference type="PROSITE" id="PS00108">
    <property type="entry name" value="PROTEIN_KINASE_ST"/>
    <property type="match status" value="1"/>
</dbReference>
<dbReference type="PROSITE" id="PS00107">
    <property type="entry name" value="PROTEIN_KINASE_ATP"/>
    <property type="match status" value="1"/>
</dbReference>
<accession>A0A829YNX6</accession>
<feature type="binding site" evidence="7">
    <location>
        <position position="579"/>
    </location>
    <ligand>
        <name>ATP</name>
        <dbReference type="ChEBI" id="CHEBI:30616"/>
    </ligand>
</feature>
<dbReference type="Pfam" id="PF00069">
    <property type="entry name" value="Pkinase"/>
    <property type="match status" value="1"/>
</dbReference>
<dbReference type="Proteomes" id="UP000445000">
    <property type="component" value="Unassembled WGS sequence"/>
</dbReference>
<dbReference type="PROSITE" id="PS50011">
    <property type="entry name" value="PROTEIN_KINASE_DOM"/>
    <property type="match status" value="1"/>
</dbReference>
<protein>
    <recommendedName>
        <fullName evidence="1">non-specific serine/threonine protein kinase</fullName>
        <ecNumber evidence="1">2.7.11.1</ecNumber>
    </recommendedName>
</protein>
<dbReference type="GO" id="GO:0016020">
    <property type="term" value="C:membrane"/>
    <property type="evidence" value="ECO:0007669"/>
    <property type="project" value="TreeGrafter"/>
</dbReference>
<dbReference type="InterPro" id="IPR016024">
    <property type="entry name" value="ARM-type_fold"/>
</dbReference>
<dbReference type="SUPFAM" id="SSF56112">
    <property type="entry name" value="Protein kinase-like (PK-like)"/>
    <property type="match status" value="1"/>
</dbReference>
<dbReference type="CDD" id="cd14014">
    <property type="entry name" value="STKc_PknB_like"/>
    <property type="match status" value="1"/>
</dbReference>
<comment type="caution">
    <text evidence="9">The sequence shown here is derived from an EMBL/GenBank/DDBJ whole genome shotgun (WGS) entry which is preliminary data.</text>
</comment>
<evidence type="ECO:0000256" key="4">
    <source>
        <dbReference type="ARBA" id="ARBA00022741"/>
    </source>
</evidence>
<dbReference type="FunFam" id="1.10.510.10:FF:000021">
    <property type="entry name" value="Serine/threonine protein kinase"/>
    <property type="match status" value="1"/>
</dbReference>
<evidence type="ECO:0000256" key="5">
    <source>
        <dbReference type="ARBA" id="ARBA00022777"/>
    </source>
</evidence>
<dbReference type="GO" id="GO:0000407">
    <property type="term" value="C:phagophore assembly site"/>
    <property type="evidence" value="ECO:0007669"/>
    <property type="project" value="TreeGrafter"/>
</dbReference>
<gene>
    <name evidence="9" type="ORF">GCM10011487_65420</name>
</gene>
<evidence type="ECO:0000256" key="2">
    <source>
        <dbReference type="ARBA" id="ARBA00022527"/>
    </source>
</evidence>
<keyword evidence="6 7" id="KW-0067">ATP-binding</keyword>
<dbReference type="SMART" id="SM00567">
    <property type="entry name" value="EZ_HEAT"/>
    <property type="match status" value="5"/>
</dbReference>
<evidence type="ECO:0000259" key="8">
    <source>
        <dbReference type="PROSITE" id="PS50011"/>
    </source>
</evidence>
<dbReference type="Gene3D" id="3.30.200.20">
    <property type="entry name" value="Phosphorylase Kinase, domain 1"/>
    <property type="match status" value="1"/>
</dbReference>
<evidence type="ECO:0000256" key="3">
    <source>
        <dbReference type="ARBA" id="ARBA00022679"/>
    </source>
</evidence>
<dbReference type="InterPro" id="IPR008271">
    <property type="entry name" value="Ser/Thr_kinase_AS"/>
</dbReference>
<evidence type="ECO:0000256" key="1">
    <source>
        <dbReference type="ARBA" id="ARBA00012513"/>
    </source>
</evidence>
<evidence type="ECO:0000313" key="10">
    <source>
        <dbReference type="Proteomes" id="UP000445000"/>
    </source>
</evidence>
<dbReference type="AlphaFoldDB" id="A0A829YNX6"/>
<dbReference type="InterPro" id="IPR011009">
    <property type="entry name" value="Kinase-like_dom_sf"/>
</dbReference>
<dbReference type="Gene3D" id="1.10.510.10">
    <property type="entry name" value="Transferase(Phosphotransferase) domain 1"/>
    <property type="match status" value="1"/>
</dbReference>
<keyword evidence="10" id="KW-1185">Reference proteome</keyword>
<dbReference type="Pfam" id="PF13646">
    <property type="entry name" value="HEAT_2"/>
    <property type="match status" value="2"/>
</dbReference>
<dbReference type="Gene3D" id="1.25.10.10">
    <property type="entry name" value="Leucine-rich Repeat Variant"/>
    <property type="match status" value="3"/>
</dbReference>
<dbReference type="Pfam" id="PF03130">
    <property type="entry name" value="HEAT_PBS"/>
    <property type="match status" value="1"/>
</dbReference>
<dbReference type="GO" id="GO:0005524">
    <property type="term" value="F:ATP binding"/>
    <property type="evidence" value="ECO:0007669"/>
    <property type="project" value="UniProtKB-UniRule"/>
</dbReference>
<dbReference type="PANTHER" id="PTHR24348">
    <property type="entry name" value="SERINE/THREONINE-PROTEIN KINASE UNC-51-RELATED"/>
    <property type="match status" value="1"/>
</dbReference>
<dbReference type="InterPro" id="IPR004155">
    <property type="entry name" value="PBS_lyase_HEAT"/>
</dbReference>
<keyword evidence="4 7" id="KW-0547">Nucleotide-binding</keyword>
<organism evidence="9 10">
    <name type="scientific">Steroidobacter agaridevorans</name>
    <dbReference type="NCBI Taxonomy" id="2695856"/>
    <lineage>
        <taxon>Bacteria</taxon>
        <taxon>Pseudomonadati</taxon>
        <taxon>Pseudomonadota</taxon>
        <taxon>Gammaproteobacteria</taxon>
        <taxon>Steroidobacterales</taxon>
        <taxon>Steroidobacteraceae</taxon>
        <taxon>Steroidobacter</taxon>
    </lineage>
</organism>
<keyword evidence="5" id="KW-0418">Kinase</keyword>
<dbReference type="EC" id="2.7.11.1" evidence="1"/>
<keyword evidence="2" id="KW-0723">Serine/threonine-protein kinase</keyword>
<dbReference type="InterPro" id="IPR011989">
    <property type="entry name" value="ARM-like"/>
</dbReference>
<dbReference type="SUPFAM" id="SSF48371">
    <property type="entry name" value="ARM repeat"/>
    <property type="match status" value="1"/>
</dbReference>
<dbReference type="PANTHER" id="PTHR24348:SF22">
    <property type="entry name" value="NON-SPECIFIC SERINE_THREONINE PROTEIN KINASE"/>
    <property type="match status" value="1"/>
</dbReference>
<dbReference type="RefSeq" id="WP_161816136.1">
    <property type="nucleotide sequence ID" value="NZ_BLJN01000009.1"/>
</dbReference>
<sequence>MSFFSDLRAERLIAEIRQIGDPLHPDSQKALQKLAKIGPGAIPKILDTLAVADRKETAVYTDILTQLIDNKSFPILAEGMAEGSPRTVQAIGQALAASRNYSANLLIELLGRAEMPKPTILEVIASQKGRFTVRDLLQHAYSQEANEKAALFKIVGELADESALPELISRIEGKDSTARIHIINILARFNRPEVSQAIQTQLRDPNKMIRQAALNALSKMDGPLNIGPICQLLRDPDLEVANRAIDVVVRANDPDTMKYLIEVLKDENEYARRAGVEVLNHLGTANDIKHLLQVIKDDDWWVRTRAADALGKIGGPRVVDAVIELIRDEDEDVRRAAIEILNQTKDERAINFLIEATKDKDWWVSERAVDALAEIGSKKAVPALMDLLKTDNARSLPTVVRALGKLGDTRVIEPLVQLLERPEKEIKVEAINALARLADDKRADAVRSYIQAAGSNANDPTIESAAVRAIEDIDLRYSSTAVAAAIKASRTGAEPARSPGRTMGAEPARTLLIDRGDVDQVIKKAEESAAASAKLDIGTLKPGDVVEGRYKFIEKIGKGAFGTVLLMEDTVVEERLILKFLNPNVAQDEEMMKRFVHELRYSRKITHRNVIRIYDFLYMRGNYAISMEYFPSHTLGSEIVNEKPLPLPRAIKYGIDICTGMTIAHQAGIVHRDLKPANILINNEGLLKIVDFGVAAAQKEGDTQLTKTGYVIGSPKYMAPEQILGKKVDERADIYSVGVILYEMVTGVPPYSRGDHMSVMYQHVQGKAKTAIEVNTQLPRPLSDLVTKAMSVDKAKRYQSMDELREALEKALA</sequence>
<proteinExistence type="predicted"/>
<feature type="domain" description="Protein kinase" evidence="8">
    <location>
        <begin position="550"/>
        <end position="812"/>
    </location>
</feature>
<dbReference type="InterPro" id="IPR017441">
    <property type="entry name" value="Protein_kinase_ATP_BS"/>
</dbReference>
<dbReference type="GO" id="GO:0005776">
    <property type="term" value="C:autophagosome"/>
    <property type="evidence" value="ECO:0007669"/>
    <property type="project" value="TreeGrafter"/>
</dbReference>
<evidence type="ECO:0000256" key="7">
    <source>
        <dbReference type="PROSITE-ProRule" id="PRU10141"/>
    </source>
</evidence>
<name>A0A829YNX6_9GAMM</name>
<keyword evidence="3" id="KW-0808">Transferase</keyword>
<dbReference type="GO" id="GO:0005829">
    <property type="term" value="C:cytosol"/>
    <property type="evidence" value="ECO:0007669"/>
    <property type="project" value="TreeGrafter"/>
</dbReference>
<reference evidence="10" key="1">
    <citation type="submission" date="2020-01" db="EMBL/GenBank/DDBJ databases">
        <title>'Steroidobacter agaridevorans' sp. nov., agar-degrading bacteria isolated from rhizosphere soils.</title>
        <authorList>
            <person name="Ikenaga M."/>
            <person name="Kataoka M."/>
            <person name="Murouchi A."/>
            <person name="Katsuragi S."/>
            <person name="Sakai M."/>
        </authorList>
    </citation>
    <scope>NUCLEOTIDE SEQUENCE [LARGE SCALE GENOMIC DNA]</scope>
    <source>
        <strain evidence="10">YU21-B</strain>
    </source>
</reference>
<evidence type="ECO:0000256" key="6">
    <source>
        <dbReference type="ARBA" id="ARBA00022840"/>
    </source>
</evidence>